<dbReference type="InterPro" id="IPR019111">
    <property type="entry name" value="PRESA_N"/>
</dbReference>
<accession>A0A1C3KR84</accession>
<keyword evidence="1" id="KW-0175">Coiled coil</keyword>
<feature type="domain" description="Plasmodium RESA N-terminal" evidence="2">
    <location>
        <begin position="98"/>
        <end position="222"/>
    </location>
</feature>
<dbReference type="AlphaFoldDB" id="A0A1C3KR84"/>
<sequence length="233" mass="27681">MRKKKNFGKLNLTRIVDCLLIVLLYMLLFNNVFSFKVNISSELQKCSIRTRLLTEFSTNENSIPGQNTLETNKINNIFIQKKSDPPFGCTETDLDKTLTKNELDDLIISYNSQLNEKEMYIIFYYHNQLMNESYKEMAKNLKDKLEKLGLENDISQNDLNKYMETMEKYLNSTLAKWNELSYKNIVSKIQNRKEAPKAFYKIYLYNCRMNWKKGMTKLQESWTENLMTVIQMK</sequence>
<organism evidence="3 4">
    <name type="scientific">Plasmodium ovale</name>
    <name type="common">malaria parasite P. ovale</name>
    <dbReference type="NCBI Taxonomy" id="36330"/>
    <lineage>
        <taxon>Eukaryota</taxon>
        <taxon>Sar</taxon>
        <taxon>Alveolata</taxon>
        <taxon>Apicomplexa</taxon>
        <taxon>Aconoidasida</taxon>
        <taxon>Haemosporida</taxon>
        <taxon>Plasmodiidae</taxon>
        <taxon>Plasmodium</taxon>
        <taxon>Plasmodium (Plasmodium)</taxon>
    </lineage>
</organism>
<dbReference type="Pfam" id="PF09687">
    <property type="entry name" value="PRESAN"/>
    <property type="match status" value="1"/>
</dbReference>
<protein>
    <recommendedName>
        <fullName evidence="2">Plasmodium RESA N-terminal domain-containing protein</fullName>
    </recommendedName>
</protein>
<reference evidence="3 4" key="1">
    <citation type="submission" date="2016-06" db="EMBL/GenBank/DDBJ databases">
        <authorList>
            <consortium name="Pathogen Informatics"/>
        </authorList>
    </citation>
    <scope>NUCLEOTIDE SEQUENCE [LARGE SCALE GENOMIC DNA]</scope>
    <source>
        <strain evidence="3">PowCR01</strain>
    </source>
</reference>
<dbReference type="InterPro" id="IPR006526">
    <property type="entry name" value="Export_prot_PHISTa/b/c"/>
</dbReference>
<dbReference type="InterPro" id="IPR044885">
    <property type="entry name" value="PRESA_N_sf"/>
</dbReference>
<evidence type="ECO:0000313" key="3">
    <source>
        <dbReference type="EMBL" id="SBT76645.1"/>
    </source>
</evidence>
<dbReference type="VEuPathDB" id="PlasmoDB:PocGH01_08016600"/>
<dbReference type="Gene3D" id="6.10.280.180">
    <property type="entry name" value="Plasmodium RESA, N-terminal helical domain"/>
    <property type="match status" value="1"/>
</dbReference>
<dbReference type="VEuPathDB" id="PlasmoDB:POWCR01_080014000"/>
<gene>
    <name evidence="3" type="primary">PowCR01_080014000</name>
    <name evidence="3" type="ORF">POWCR01_080014000</name>
</gene>
<evidence type="ECO:0000313" key="4">
    <source>
        <dbReference type="Proteomes" id="UP000243200"/>
    </source>
</evidence>
<dbReference type="Proteomes" id="UP000243200">
    <property type="component" value="Chromosome 8"/>
</dbReference>
<name>A0A1C3KR84_PLAOA</name>
<dbReference type="EMBL" id="LT594512">
    <property type="protein sequence ID" value="SBT76645.1"/>
    <property type="molecule type" value="Genomic_DNA"/>
</dbReference>
<dbReference type="NCBIfam" id="TIGR01639">
    <property type="entry name" value="P_fal_TIGR01639"/>
    <property type="match status" value="1"/>
</dbReference>
<proteinExistence type="predicted"/>
<evidence type="ECO:0000256" key="1">
    <source>
        <dbReference type="SAM" id="Coils"/>
    </source>
</evidence>
<feature type="coiled-coil region" evidence="1">
    <location>
        <begin position="131"/>
        <end position="158"/>
    </location>
</feature>
<evidence type="ECO:0000259" key="2">
    <source>
        <dbReference type="Pfam" id="PF09687"/>
    </source>
</evidence>
<dbReference type="OrthoDB" id="375799at2759"/>